<gene>
    <name evidence="4" type="ORF">QQ020_28085</name>
</gene>
<dbReference type="SUPFAM" id="SSF53756">
    <property type="entry name" value="UDP-Glycosyltransferase/glycogen phosphorylase"/>
    <property type="match status" value="1"/>
</dbReference>
<evidence type="ECO:0000259" key="3">
    <source>
        <dbReference type="Pfam" id="PF00534"/>
    </source>
</evidence>
<keyword evidence="5" id="KW-1185">Reference proteome</keyword>
<dbReference type="Gene3D" id="3.40.50.2000">
    <property type="entry name" value="Glycogen Phosphorylase B"/>
    <property type="match status" value="2"/>
</dbReference>
<evidence type="ECO:0000256" key="2">
    <source>
        <dbReference type="ARBA" id="ARBA00022679"/>
    </source>
</evidence>
<dbReference type="Proteomes" id="UP001172083">
    <property type="component" value="Unassembled WGS sequence"/>
</dbReference>
<dbReference type="GO" id="GO:0016757">
    <property type="term" value="F:glycosyltransferase activity"/>
    <property type="evidence" value="ECO:0007669"/>
    <property type="project" value="UniProtKB-KW"/>
</dbReference>
<keyword evidence="1 4" id="KW-0328">Glycosyltransferase</keyword>
<dbReference type="InterPro" id="IPR001296">
    <property type="entry name" value="Glyco_trans_1"/>
</dbReference>
<reference evidence="4" key="1">
    <citation type="submission" date="2023-06" db="EMBL/GenBank/DDBJ databases">
        <title>Genomic of Agaribacillus aureum.</title>
        <authorList>
            <person name="Wang G."/>
        </authorList>
    </citation>
    <scope>NUCLEOTIDE SEQUENCE</scope>
    <source>
        <strain evidence="4">BMA12</strain>
    </source>
</reference>
<dbReference type="PANTHER" id="PTHR12526:SF629">
    <property type="entry name" value="TEICHURONIC ACID BIOSYNTHESIS GLYCOSYLTRANSFERASE TUAH-RELATED"/>
    <property type="match status" value="1"/>
</dbReference>
<organism evidence="4 5">
    <name type="scientific">Agaribacillus aureus</name>
    <dbReference type="NCBI Taxonomy" id="3051825"/>
    <lineage>
        <taxon>Bacteria</taxon>
        <taxon>Pseudomonadati</taxon>
        <taxon>Bacteroidota</taxon>
        <taxon>Cytophagia</taxon>
        <taxon>Cytophagales</taxon>
        <taxon>Splendidivirgaceae</taxon>
        <taxon>Agaribacillus</taxon>
    </lineage>
</organism>
<dbReference type="EC" id="2.4.-.-" evidence="4"/>
<keyword evidence="2 4" id="KW-0808">Transferase</keyword>
<accession>A0ABT8LDW2</accession>
<name>A0ABT8LDW2_9BACT</name>
<dbReference type="RefSeq" id="WP_346761305.1">
    <property type="nucleotide sequence ID" value="NZ_JAUJEB010000007.1"/>
</dbReference>
<dbReference type="EMBL" id="JAUJEB010000007">
    <property type="protein sequence ID" value="MDN5215970.1"/>
    <property type="molecule type" value="Genomic_DNA"/>
</dbReference>
<dbReference type="Pfam" id="PF00534">
    <property type="entry name" value="Glycos_transf_1"/>
    <property type="match status" value="1"/>
</dbReference>
<evidence type="ECO:0000313" key="4">
    <source>
        <dbReference type="EMBL" id="MDN5215970.1"/>
    </source>
</evidence>
<evidence type="ECO:0000256" key="1">
    <source>
        <dbReference type="ARBA" id="ARBA00022676"/>
    </source>
</evidence>
<feature type="domain" description="Glycosyl transferase family 1" evidence="3">
    <location>
        <begin position="186"/>
        <end position="311"/>
    </location>
</feature>
<protein>
    <submittedName>
        <fullName evidence="4">Glycosyltransferase</fullName>
        <ecNumber evidence="4">2.4.-.-</ecNumber>
    </submittedName>
</protein>
<proteinExistence type="predicted"/>
<evidence type="ECO:0000313" key="5">
    <source>
        <dbReference type="Proteomes" id="UP001172083"/>
    </source>
</evidence>
<comment type="caution">
    <text evidence="4">The sequence shown here is derived from an EMBL/GenBank/DDBJ whole genome shotgun (WGS) entry which is preliminary data.</text>
</comment>
<sequence length="382" mass="44391">MKGLLFFTIDVENTDTYGLAKKMFSQNNAFKKLGVETDLIHFKKGDILLNDEVIFKKRNTKSPIKYIYDRHIRVYSTIIDRCELGDYDFLYIRYPLANPWLIKFLHKVKKLNKNIIILLEVASYPYDLEKRSFNQRVFLMVDKLWRRLLKRDVDQVVTYADFDKIFGIPTLSTDNNGVDLDKIKLKKTQQHPKKLTLIGVAGLSIWHGYERIIKGVAEYYKQRQEENQVDLSFLIVGDGPEFQNLSNLIDELNINNHVRLVGQKRGKELDDLFDQCQVAAASFGLHRLNIQSGSTIKVREYCARGIPFILSYDDIGLGNDFKYALKFPANDDPIDINQVIEFYDNKSGESVSREIRAYAAQNFTWEVTIKPVYDKICELKSI</sequence>
<dbReference type="PANTHER" id="PTHR12526">
    <property type="entry name" value="GLYCOSYLTRANSFERASE"/>
    <property type="match status" value="1"/>
</dbReference>